<gene>
    <name evidence="2" type="ORF">M5X19_35065</name>
</gene>
<evidence type="ECO:0008006" key="4">
    <source>
        <dbReference type="Google" id="ProtNLM"/>
    </source>
</evidence>
<dbReference type="InterPro" id="IPR022385">
    <property type="entry name" value="Rhs_assc_core"/>
</dbReference>
<dbReference type="RefSeq" id="WP_327195378.1">
    <property type="nucleotide sequence ID" value="NZ_JAMDMX010000185.1"/>
</dbReference>
<feature type="compositionally biased region" description="Basic and acidic residues" evidence="1">
    <location>
        <begin position="421"/>
        <end position="430"/>
    </location>
</feature>
<dbReference type="Gene3D" id="2.180.10.10">
    <property type="entry name" value="RHS repeat-associated core"/>
    <property type="match status" value="1"/>
</dbReference>
<feature type="region of interest" description="Disordered" evidence="1">
    <location>
        <begin position="242"/>
        <end position="281"/>
    </location>
</feature>
<evidence type="ECO:0000313" key="2">
    <source>
        <dbReference type="EMBL" id="MCY9698036.1"/>
    </source>
</evidence>
<dbReference type="EMBL" id="JAMDMX010000185">
    <property type="protein sequence ID" value="MCY9698036.1"/>
    <property type="molecule type" value="Genomic_DNA"/>
</dbReference>
<keyword evidence="3" id="KW-1185">Reference proteome</keyword>
<dbReference type="SUPFAM" id="SSF158634">
    <property type="entry name" value="RPA2825-like"/>
    <property type="match status" value="1"/>
</dbReference>
<evidence type="ECO:0000256" key="1">
    <source>
        <dbReference type="SAM" id="MobiDB-lite"/>
    </source>
</evidence>
<reference evidence="2 3" key="1">
    <citation type="submission" date="2022-05" db="EMBL/GenBank/DDBJ databases">
        <title>Genome Sequencing of Bee-Associated Microbes.</title>
        <authorList>
            <person name="Dunlap C."/>
        </authorList>
    </citation>
    <scope>NUCLEOTIDE SEQUENCE [LARGE SCALE GENOMIC DNA]</scope>
    <source>
        <strain evidence="2 3">NRRL B-14421</strain>
    </source>
</reference>
<dbReference type="NCBIfam" id="TIGR03696">
    <property type="entry name" value="Rhs_assc_core"/>
    <property type="match status" value="1"/>
</dbReference>
<protein>
    <recommendedName>
        <fullName evidence="4">RHS repeat-associated core domain-containing protein</fullName>
    </recommendedName>
</protein>
<accession>A0ABT4GP96</accession>
<feature type="compositionally biased region" description="Polar residues" evidence="1">
    <location>
        <begin position="385"/>
        <end position="399"/>
    </location>
</feature>
<sequence length="459" mass="48982">YDSKASLMDYSARWYSPKVGRFTTEDTYAGAAYVPQTLNRYAYTLNNPVNYTDPTGHWCEYGEYSHGGDCDDPSHWVPDPVDNSGGSGGSSGGGSTGGDTGGESGGGDPSGGSSGGDSGGSYTPPPTPAEIAAGKYSQIFNSVGPASTRKAAHSSSGNTGKLLAAVMFYKPDGEIGRIEMNPLSGTPNNGSITDYMNSMGQNASFSNREQLAQRYGISDYSGTAAQNTALLNMLRSGTSGSYSSTSSFRPVNGNNVTEEDTPISISNRVDPESTPVTTTPASESILKKVGNFILGAGDGALSELTNGVMTSPSNDSASYTIGNSAGGFIAAFVTRKRSTASGGNTKTFVDQMDQLEAARYKRYWEQDINPYYKGEPNTRERTYTVPGTRSITDQKLSNTGELYERETIYDQFGRRIGNNDYTDHGAPHHHESPHHHPNPWQNPTQHGPNTPDLHPDTPR</sequence>
<feature type="compositionally biased region" description="Gly residues" evidence="1">
    <location>
        <begin position="85"/>
        <end position="119"/>
    </location>
</feature>
<feature type="non-terminal residue" evidence="2">
    <location>
        <position position="1"/>
    </location>
</feature>
<evidence type="ECO:0000313" key="3">
    <source>
        <dbReference type="Proteomes" id="UP001527099"/>
    </source>
</evidence>
<comment type="caution">
    <text evidence="2">The sequence shown here is derived from an EMBL/GenBank/DDBJ whole genome shotgun (WGS) entry which is preliminary data.</text>
</comment>
<organism evidence="2 3">
    <name type="scientific">Paenibacillus alginolyticus</name>
    <dbReference type="NCBI Taxonomy" id="59839"/>
    <lineage>
        <taxon>Bacteria</taxon>
        <taxon>Bacillati</taxon>
        <taxon>Bacillota</taxon>
        <taxon>Bacilli</taxon>
        <taxon>Bacillales</taxon>
        <taxon>Paenibacillaceae</taxon>
        <taxon>Paenibacillus</taxon>
    </lineage>
</organism>
<proteinExistence type="predicted"/>
<feature type="region of interest" description="Disordered" evidence="1">
    <location>
        <begin position="70"/>
        <end position="130"/>
    </location>
</feature>
<name>A0ABT4GP96_9BACL</name>
<feature type="region of interest" description="Disordered" evidence="1">
    <location>
        <begin position="374"/>
        <end position="399"/>
    </location>
</feature>
<dbReference type="Proteomes" id="UP001527099">
    <property type="component" value="Unassembled WGS sequence"/>
</dbReference>
<feature type="region of interest" description="Disordered" evidence="1">
    <location>
        <begin position="415"/>
        <end position="459"/>
    </location>
</feature>